<feature type="compositionally biased region" description="Polar residues" evidence="20">
    <location>
        <begin position="112"/>
        <end position="121"/>
    </location>
</feature>
<comment type="caution">
    <text evidence="21">The sequence shown here is derived from an EMBL/GenBank/DDBJ whole genome shotgun (WGS) entry which is preliminary data.</text>
</comment>
<keyword evidence="10 19" id="KW-0072">Autophagy</keyword>
<evidence type="ECO:0000256" key="7">
    <source>
        <dbReference type="ARBA" id="ARBA00022448"/>
    </source>
</evidence>
<feature type="region of interest" description="Disordered" evidence="20">
    <location>
        <begin position="219"/>
        <end position="252"/>
    </location>
</feature>
<comment type="catalytic activity">
    <reaction evidence="15">
        <text>a 1,2-diacyl-sn-glycero-3-phospho-L-serine(in) = a 1,2-diacyl-sn-glycero-3-phospho-L-serine(out)</text>
        <dbReference type="Rhea" id="RHEA:38663"/>
        <dbReference type="ChEBI" id="CHEBI:57262"/>
    </reaction>
</comment>
<dbReference type="AlphaFoldDB" id="A0A2N5TG73"/>
<dbReference type="EMBL" id="PGCI01000610">
    <property type="protein sequence ID" value="PLW24408.1"/>
    <property type="molecule type" value="Genomic_DNA"/>
</dbReference>
<reference evidence="21 22" key="1">
    <citation type="submission" date="2017-11" db="EMBL/GenBank/DDBJ databases">
        <title>De novo assembly and phasing of dikaryotic genomes from two isolates of Puccinia coronata f. sp. avenae, the causal agent of oat crown rust.</title>
        <authorList>
            <person name="Miller M.E."/>
            <person name="Zhang Y."/>
            <person name="Omidvar V."/>
            <person name="Sperschneider J."/>
            <person name="Schwessinger B."/>
            <person name="Raley C."/>
            <person name="Palmer J.M."/>
            <person name="Garnica D."/>
            <person name="Upadhyaya N."/>
            <person name="Rathjen J."/>
            <person name="Taylor J.M."/>
            <person name="Park R.F."/>
            <person name="Dodds P.N."/>
            <person name="Hirsch C.D."/>
            <person name="Kianian S.F."/>
            <person name="Figueroa M."/>
        </authorList>
    </citation>
    <scope>NUCLEOTIDE SEQUENCE [LARGE SCALE GENOMIC DNA]</scope>
    <source>
        <strain evidence="21">12SD80</strain>
    </source>
</reference>
<dbReference type="GO" id="GO:0034727">
    <property type="term" value="P:piecemeal microautophagy of the nucleus"/>
    <property type="evidence" value="ECO:0007669"/>
    <property type="project" value="TreeGrafter"/>
</dbReference>
<comment type="catalytic activity">
    <reaction evidence="16">
        <text>a 1,2-diacyl-sn-glycero-3-phosphoethanolamine(in) = a 1,2-diacyl-sn-glycero-3-phosphoethanolamine(out)</text>
        <dbReference type="Rhea" id="RHEA:38895"/>
        <dbReference type="ChEBI" id="CHEBI:64612"/>
    </reaction>
</comment>
<dbReference type="GO" id="GO:0030659">
    <property type="term" value="C:cytoplasmic vesicle membrane"/>
    <property type="evidence" value="ECO:0007669"/>
    <property type="project" value="UniProtKB-SubCell"/>
</dbReference>
<keyword evidence="11" id="KW-0333">Golgi apparatus</keyword>
<feature type="compositionally biased region" description="Polar residues" evidence="20">
    <location>
        <begin position="19"/>
        <end position="28"/>
    </location>
</feature>
<evidence type="ECO:0000256" key="4">
    <source>
        <dbReference type="ARBA" id="ARBA00004653"/>
    </source>
</evidence>
<dbReference type="Pfam" id="PF04109">
    <property type="entry name" value="ATG9"/>
    <property type="match status" value="1"/>
</dbReference>
<evidence type="ECO:0000256" key="6">
    <source>
        <dbReference type="ARBA" id="ARBA00018074"/>
    </source>
</evidence>
<proteinExistence type="inferred from homology"/>
<feature type="compositionally biased region" description="Low complexity" evidence="20">
    <location>
        <begin position="1004"/>
        <end position="1028"/>
    </location>
</feature>
<evidence type="ECO:0000256" key="11">
    <source>
        <dbReference type="ARBA" id="ARBA00023034"/>
    </source>
</evidence>
<feature type="compositionally biased region" description="Acidic residues" evidence="20">
    <location>
        <begin position="1047"/>
        <end position="1056"/>
    </location>
</feature>
<dbReference type="GO" id="GO:0000139">
    <property type="term" value="C:Golgi membrane"/>
    <property type="evidence" value="ECO:0007669"/>
    <property type="project" value="UniProtKB-SubCell"/>
</dbReference>
<evidence type="ECO:0000256" key="18">
    <source>
        <dbReference type="ARBA" id="ARBA00024631"/>
    </source>
</evidence>
<evidence type="ECO:0000256" key="14">
    <source>
        <dbReference type="ARBA" id="ARBA00023329"/>
    </source>
</evidence>
<feature type="transmembrane region" description="Helical" evidence="19">
    <location>
        <begin position="340"/>
        <end position="357"/>
    </location>
</feature>
<dbReference type="GO" id="GO:0005776">
    <property type="term" value="C:autophagosome"/>
    <property type="evidence" value="ECO:0007669"/>
    <property type="project" value="TreeGrafter"/>
</dbReference>
<feature type="region of interest" description="Disordered" evidence="20">
    <location>
        <begin position="60"/>
        <end position="190"/>
    </location>
</feature>
<keyword evidence="13 19" id="KW-0472">Membrane</keyword>
<keyword evidence="12 19" id="KW-0445">Lipid transport</keyword>
<feature type="transmembrane region" description="Helical" evidence="19">
    <location>
        <begin position="650"/>
        <end position="668"/>
    </location>
</feature>
<evidence type="ECO:0000256" key="19">
    <source>
        <dbReference type="RuleBase" id="RU364027"/>
    </source>
</evidence>
<dbReference type="InterPro" id="IPR007241">
    <property type="entry name" value="Autophagy-rel_prot_9"/>
</dbReference>
<dbReference type="GO" id="GO:0006869">
    <property type="term" value="P:lipid transport"/>
    <property type="evidence" value="ECO:0007669"/>
    <property type="project" value="UniProtKB-KW"/>
</dbReference>
<accession>A0A2N5TG73</accession>
<feature type="region of interest" description="Disordered" evidence="20">
    <location>
        <begin position="876"/>
        <end position="899"/>
    </location>
</feature>
<feature type="transmembrane region" description="Helical" evidence="19">
    <location>
        <begin position="612"/>
        <end position="634"/>
    </location>
</feature>
<evidence type="ECO:0000256" key="2">
    <source>
        <dbReference type="ARBA" id="ARBA00004477"/>
    </source>
</evidence>
<organism evidence="21 22">
    <name type="scientific">Puccinia coronata f. sp. avenae</name>
    <dbReference type="NCBI Taxonomy" id="200324"/>
    <lineage>
        <taxon>Eukaryota</taxon>
        <taxon>Fungi</taxon>
        <taxon>Dikarya</taxon>
        <taxon>Basidiomycota</taxon>
        <taxon>Pucciniomycotina</taxon>
        <taxon>Pucciniomycetes</taxon>
        <taxon>Pucciniales</taxon>
        <taxon>Pucciniaceae</taxon>
        <taxon>Puccinia</taxon>
    </lineage>
</organism>
<protein>
    <recommendedName>
        <fullName evidence="6 19">Autophagy-related protein 9</fullName>
    </recommendedName>
</protein>
<gene>
    <name evidence="21" type="ORF">PCASD_08387</name>
</gene>
<feature type="compositionally biased region" description="Basic and acidic residues" evidence="20">
    <location>
        <begin position="67"/>
        <end position="80"/>
    </location>
</feature>
<feature type="compositionally biased region" description="Polar residues" evidence="20">
    <location>
        <begin position="241"/>
        <end position="252"/>
    </location>
</feature>
<keyword evidence="14" id="KW-0968">Cytoplasmic vesicle</keyword>
<dbReference type="GO" id="GO:0034497">
    <property type="term" value="P:protein localization to phagophore assembly site"/>
    <property type="evidence" value="ECO:0007669"/>
    <property type="project" value="TreeGrafter"/>
</dbReference>
<evidence type="ECO:0000256" key="9">
    <source>
        <dbReference type="ARBA" id="ARBA00022989"/>
    </source>
</evidence>
<evidence type="ECO:0000256" key="13">
    <source>
        <dbReference type="ARBA" id="ARBA00023136"/>
    </source>
</evidence>
<sequence>MEHNEQEEYEDAADRNPFSYFTQSQRNHTQLRTSSTLTQLNLEHSQSILSILQPAISNNSNSPGIDSFHRSADSKHKSTQDGEPAQSIMIDIPQPHPNKQRRAFEDEDYHTENSSSPSPSLTRHPEQQQQHQKQPPPPPPQQQQQQQQHPPPQTKLTQSILHQHRPISSSPLTANHHPYPRSALNESPSLLNGTPCRSGLLAKLKQIWNQERDLYFSRQNTPQPLNTYSHHNQTTDDPEQQQRPQDANHLTHTHQPLGAKDMALWRWVNVDDLDSFLQDVYSYYVGNGIWAIGLSRLCNLMTVGFVIGFSIFLFGCIDYSILRSSHHLHEVVVPQCVSRFSGLTLLLVLNFSGYYSWRVFKFGHEISNLWKMHEFFTELLEVSEADIQTIPWYQLVEQLSHLKDQHPATIATGENEARRRPIGTAPNMQSVLQRKLDAHDVANQIMREQNYLIALFNKDILNLRPPLPNWMVGNMLVAENHLTTSLEWNLLFALRGFLLDQRGQVKPEFLVSSRHNSSMALGLQRRFRLMAIVNLIFGPFIVVYVLIYSFFRYFEEYHKNPSSIGSRSFTRLAQWKFREYNELPHLFQERLVSSYCLSKQYIDYFPKTKTTILAKFVSFIAGSFAGVLIVLSLFDPDAFLHFEITSERSVLFYIGLFGSILAISRGMIKQEYDEKIKRPEELMERIVGLTHYLPPHWYGKLHGLEVYNDFGQLFQLKIVNFLNELMSILLTPFILWYNFDLGRCQRIIDFFREFTVHVDGIGYVCSFSVFDFNKLDLDVSPGLSTNPPLARHPPEARTGRPAAQPTPNVQQNDISKMERSLLSFVAHHPNWEPSNQTASLYLSKAIGFSTAGESMLHPHYHHPHPPYHAQQPKLGNTLISSGASHHLPQPQQRHGYLAPTGRSHLAGQLSLFAGGGDSFSGPASHSFLPAPRGSPIGLRSRASRPASLGAGGSPVVRTIQPGVSSSSHSSFSPLTGRRAPGKAAMMGVEAIDEEDPPLSPPSLPNNTPSRLNPIVPISPHSPSSAAPVQKNHLPPSQPSLLSTGAVVDEDDPFQQP</sequence>
<evidence type="ECO:0000256" key="8">
    <source>
        <dbReference type="ARBA" id="ARBA00022692"/>
    </source>
</evidence>
<dbReference type="GO" id="GO:0034045">
    <property type="term" value="C:phagophore assembly site membrane"/>
    <property type="evidence" value="ECO:0007669"/>
    <property type="project" value="UniProtKB-SubCell"/>
</dbReference>
<feature type="transmembrane region" description="Helical" evidence="19">
    <location>
        <begin position="529"/>
        <end position="551"/>
    </location>
</feature>
<dbReference type="PANTHER" id="PTHR13038">
    <property type="entry name" value="APG9 AUTOPHAGY 9"/>
    <property type="match status" value="1"/>
</dbReference>
<evidence type="ECO:0000256" key="1">
    <source>
        <dbReference type="ARBA" id="ARBA00004439"/>
    </source>
</evidence>
<feature type="region of interest" description="Disordered" evidence="20">
    <location>
        <begin position="1"/>
        <end position="34"/>
    </location>
</feature>
<feature type="transmembrane region" description="Helical" evidence="19">
    <location>
        <begin position="300"/>
        <end position="319"/>
    </location>
</feature>
<comment type="function">
    <text evidence="19">Phospholipid scramblase involved in autophagy. Cycles between the preautophagosomal structure/phagophore assembly site (PAS) and the cytoplasmic vesicle pool and supplies membrane for the growing autophagosome. Lipid scramblase activity plays a key role in preautophagosomal structure/phagophore assembly by distributing the phospholipids that arrive through ATG2 from the cytoplasmic to the luminal leaflet of the bilayer, thereby driving autophagosomal membrane expansion.</text>
</comment>
<evidence type="ECO:0000256" key="5">
    <source>
        <dbReference type="ARBA" id="ARBA00006185"/>
    </source>
</evidence>
<comment type="catalytic activity">
    <reaction evidence="18">
        <text>a 1,2-diacyl-sn-glycero-3-phosphocholine(in) = a 1,2-diacyl-sn-glycero-3-phosphocholine(out)</text>
        <dbReference type="Rhea" id="RHEA:38571"/>
        <dbReference type="ChEBI" id="CHEBI:57643"/>
    </reaction>
</comment>
<feature type="region of interest" description="Disordered" evidence="20">
    <location>
        <begin position="784"/>
        <end position="811"/>
    </location>
</feature>
<evidence type="ECO:0000256" key="16">
    <source>
        <dbReference type="ARBA" id="ARBA00024615"/>
    </source>
</evidence>
<keyword evidence="8 19" id="KW-0812">Transmembrane</keyword>
<evidence type="ECO:0000256" key="15">
    <source>
        <dbReference type="ARBA" id="ARBA00024479"/>
    </source>
</evidence>
<dbReference type="GO" id="GO:0005789">
    <property type="term" value="C:endoplasmic reticulum membrane"/>
    <property type="evidence" value="ECO:0007669"/>
    <property type="project" value="UniProtKB-SubCell"/>
</dbReference>
<keyword evidence="7 19" id="KW-0813">Transport</keyword>
<dbReference type="Proteomes" id="UP000235392">
    <property type="component" value="Unassembled WGS sequence"/>
</dbReference>
<evidence type="ECO:0000313" key="22">
    <source>
        <dbReference type="Proteomes" id="UP000235392"/>
    </source>
</evidence>
<comment type="subcellular location">
    <subcellularLocation>
        <location evidence="1">Cytoplasmic vesicle membrane</location>
        <topology evidence="1">Multi-pass membrane protein</topology>
    </subcellularLocation>
    <subcellularLocation>
        <location evidence="2">Endoplasmic reticulum membrane</location>
        <topology evidence="2">Multi-pass membrane protein</topology>
    </subcellularLocation>
    <subcellularLocation>
        <location evidence="4">Golgi apparatus membrane</location>
        <topology evidence="4">Multi-pass membrane protein</topology>
    </subcellularLocation>
    <subcellularLocation>
        <location evidence="3 19">Preautophagosomal structure membrane</location>
        <topology evidence="3 19">Multi-pass membrane protein</topology>
    </subcellularLocation>
</comment>
<dbReference type="GO" id="GO:0061709">
    <property type="term" value="P:reticulophagy"/>
    <property type="evidence" value="ECO:0007669"/>
    <property type="project" value="TreeGrafter"/>
</dbReference>
<dbReference type="PANTHER" id="PTHR13038:SF10">
    <property type="entry name" value="AUTOPHAGY-RELATED PROTEIN 9"/>
    <property type="match status" value="1"/>
</dbReference>
<evidence type="ECO:0000256" key="3">
    <source>
        <dbReference type="ARBA" id="ARBA00004511"/>
    </source>
</evidence>
<feature type="compositionally biased region" description="Polar residues" evidence="20">
    <location>
        <begin position="154"/>
        <end position="173"/>
    </location>
</feature>
<comment type="similarity">
    <text evidence="5 19">Belongs to the ATG9 family.</text>
</comment>
<evidence type="ECO:0000256" key="20">
    <source>
        <dbReference type="SAM" id="MobiDB-lite"/>
    </source>
</evidence>
<feature type="compositionally biased region" description="Polar residues" evidence="20">
    <location>
        <begin position="219"/>
        <end position="232"/>
    </location>
</feature>
<evidence type="ECO:0000313" key="21">
    <source>
        <dbReference type="EMBL" id="PLW24408.1"/>
    </source>
</evidence>
<name>A0A2N5TG73_9BASI</name>
<evidence type="ECO:0000256" key="17">
    <source>
        <dbReference type="ARBA" id="ARBA00024621"/>
    </source>
</evidence>
<keyword evidence="9 19" id="KW-1133">Transmembrane helix</keyword>
<evidence type="ECO:0000256" key="10">
    <source>
        <dbReference type="ARBA" id="ARBA00023006"/>
    </source>
</evidence>
<comment type="catalytic activity">
    <reaction evidence="17">
        <text>a 1,2-diacyl-sn-glycero-3-phospho-(1D-myo-inositol-3-phosphate)(in) = a 1,2-diacyl-sn-glycero-3-phospho-(1D-myo-inositol-3-phosphate)(out)</text>
        <dbReference type="Rhea" id="RHEA:67920"/>
        <dbReference type="ChEBI" id="CHEBI:58088"/>
    </reaction>
</comment>
<feature type="region of interest" description="Disordered" evidence="20">
    <location>
        <begin position="923"/>
        <end position="1056"/>
    </location>
</feature>
<dbReference type="GO" id="GO:0000422">
    <property type="term" value="P:autophagy of mitochondrion"/>
    <property type="evidence" value="ECO:0007669"/>
    <property type="project" value="TreeGrafter"/>
</dbReference>
<evidence type="ECO:0000256" key="12">
    <source>
        <dbReference type="ARBA" id="ARBA00023055"/>
    </source>
</evidence>
<feature type="transmembrane region" description="Helical" evidence="19">
    <location>
        <begin position="721"/>
        <end position="739"/>
    </location>
</feature>